<keyword evidence="3 8" id="KW-0813">Transport</keyword>
<evidence type="ECO:0000256" key="4">
    <source>
        <dbReference type="ARBA" id="ARBA00022475"/>
    </source>
</evidence>
<dbReference type="InterPro" id="IPR020846">
    <property type="entry name" value="MFS_dom"/>
</dbReference>
<gene>
    <name evidence="10" type="ordered locus">HCH_04222</name>
</gene>
<dbReference type="Proteomes" id="UP000000238">
    <property type="component" value="Chromosome"/>
</dbReference>
<dbReference type="PANTHER" id="PTHR23502">
    <property type="entry name" value="MAJOR FACILITATOR SUPERFAMILY"/>
    <property type="match status" value="1"/>
</dbReference>
<dbReference type="Pfam" id="PF07690">
    <property type="entry name" value="MFS_1"/>
    <property type="match status" value="1"/>
</dbReference>
<evidence type="ECO:0000256" key="8">
    <source>
        <dbReference type="RuleBase" id="RU365088"/>
    </source>
</evidence>
<dbReference type="InterPro" id="IPR011701">
    <property type="entry name" value="MFS"/>
</dbReference>
<keyword evidence="5" id="KW-0812">Transmembrane</keyword>
<evidence type="ECO:0000256" key="5">
    <source>
        <dbReference type="ARBA" id="ARBA00022692"/>
    </source>
</evidence>
<dbReference type="PROSITE" id="PS50850">
    <property type="entry name" value="MFS"/>
    <property type="match status" value="1"/>
</dbReference>
<dbReference type="GO" id="GO:1990961">
    <property type="term" value="P:xenobiotic detoxification by transmembrane export across the plasma membrane"/>
    <property type="evidence" value="ECO:0007669"/>
    <property type="project" value="InterPro"/>
</dbReference>
<dbReference type="EMBL" id="CP000155">
    <property type="protein sequence ID" value="ABC30929.1"/>
    <property type="molecule type" value="Genomic_DNA"/>
</dbReference>
<dbReference type="SUPFAM" id="SSF103473">
    <property type="entry name" value="MFS general substrate transporter"/>
    <property type="match status" value="1"/>
</dbReference>
<comment type="similarity">
    <text evidence="2 8">Belongs to the major facilitator superfamily. Bcr/CmlA family.</text>
</comment>
<evidence type="ECO:0000256" key="3">
    <source>
        <dbReference type="ARBA" id="ARBA00022448"/>
    </source>
</evidence>
<accession>Q2SEJ5</accession>
<dbReference type="PANTHER" id="PTHR23502:SF132">
    <property type="entry name" value="POLYAMINE TRANSPORTER 2-RELATED"/>
    <property type="match status" value="1"/>
</dbReference>
<proteinExistence type="inferred from homology"/>
<protein>
    <recommendedName>
        <fullName evidence="8">Bcr/CflA family efflux transporter</fullName>
    </recommendedName>
</protein>
<dbReference type="STRING" id="349521.HCH_04222"/>
<evidence type="ECO:0000256" key="1">
    <source>
        <dbReference type="ARBA" id="ARBA00004651"/>
    </source>
</evidence>
<dbReference type="NCBIfam" id="TIGR00710">
    <property type="entry name" value="efflux_Bcr_CflA"/>
    <property type="match status" value="1"/>
</dbReference>
<dbReference type="InterPro" id="IPR036259">
    <property type="entry name" value="MFS_trans_sf"/>
</dbReference>
<reference evidence="10 11" key="1">
    <citation type="journal article" date="2005" name="Nucleic Acids Res.">
        <title>Genomic blueprint of Hahella chejuensis, a marine microbe producing an algicidal agent.</title>
        <authorList>
            <person name="Jeong H."/>
            <person name="Yim J.H."/>
            <person name="Lee C."/>
            <person name="Choi S.-H."/>
            <person name="Park Y.K."/>
            <person name="Yoon S.H."/>
            <person name="Hur C.-G."/>
            <person name="Kang H.-Y."/>
            <person name="Kim D."/>
            <person name="Lee H.H."/>
            <person name="Park K.H."/>
            <person name="Park S.-H."/>
            <person name="Park H.-S."/>
            <person name="Lee H.K."/>
            <person name="Oh T.K."/>
            <person name="Kim J.F."/>
        </authorList>
    </citation>
    <scope>NUCLEOTIDE SEQUENCE [LARGE SCALE GENOMIC DNA]</scope>
    <source>
        <strain evidence="10 11">KCTC 2396</strain>
    </source>
</reference>
<dbReference type="RefSeq" id="WP_011397996.1">
    <property type="nucleotide sequence ID" value="NC_007645.1"/>
</dbReference>
<sequence>MTSSTTHSRLAFILAMAVALGPFAIDTYLPAFPDIAKAIGADIHDVSLSISVYILGLAIGQLIGGPLSDRLGRSRIMLIGLGVFLFSCLMLSQSESLASLLVWRFTQAFGGGWCAVSVPAIIRDRTEGQETAKLFSLIGLIMIAAPAIAPTLGSAILAFADWRWIFLFLALYTGVVIVTLWFSLFADAPPHTPPPKRNVLADYLEILKNTAALRFIFIQSLGFSVMLTFLTHASFIYQEWFGLSEFAFSLLFAGNIAVMALMSMANRALLTWVESAQLLRLAVWLQTCGVIALVSITILHPSLYLFAPALMLSVGSLGAAMPNGSACFIQFFKSNSGTASALMGALQFTISGAISALSSALSDGTLIPIVAVMLLCALLNAAFAWGAPSAAQKAPAGV</sequence>
<evidence type="ECO:0000313" key="11">
    <source>
        <dbReference type="Proteomes" id="UP000000238"/>
    </source>
</evidence>
<dbReference type="AlphaFoldDB" id="Q2SEJ5"/>
<feature type="domain" description="Major facilitator superfamily (MFS) profile" evidence="9">
    <location>
        <begin position="10"/>
        <end position="389"/>
    </location>
</feature>
<keyword evidence="11" id="KW-1185">Reference proteome</keyword>
<dbReference type="KEGG" id="hch:HCH_04222"/>
<name>Q2SEJ5_HAHCH</name>
<dbReference type="HOGENOM" id="CLU_001265_47_0_6"/>
<keyword evidence="6" id="KW-1133">Transmembrane helix</keyword>
<comment type="subcellular location">
    <subcellularLocation>
        <location evidence="8">Cell inner membrane</location>
        <topology evidence="8">Multi-pass membrane protein</topology>
    </subcellularLocation>
    <subcellularLocation>
        <location evidence="1">Cell membrane</location>
        <topology evidence="1">Multi-pass membrane protein</topology>
    </subcellularLocation>
</comment>
<evidence type="ECO:0000256" key="2">
    <source>
        <dbReference type="ARBA" id="ARBA00006236"/>
    </source>
</evidence>
<organism evidence="10 11">
    <name type="scientific">Hahella chejuensis (strain KCTC 2396)</name>
    <dbReference type="NCBI Taxonomy" id="349521"/>
    <lineage>
        <taxon>Bacteria</taxon>
        <taxon>Pseudomonadati</taxon>
        <taxon>Pseudomonadota</taxon>
        <taxon>Gammaproteobacteria</taxon>
        <taxon>Oceanospirillales</taxon>
        <taxon>Hahellaceae</taxon>
        <taxon>Hahella</taxon>
    </lineage>
</organism>
<evidence type="ECO:0000313" key="10">
    <source>
        <dbReference type="EMBL" id="ABC30929.1"/>
    </source>
</evidence>
<dbReference type="GO" id="GO:0042910">
    <property type="term" value="F:xenobiotic transmembrane transporter activity"/>
    <property type="evidence" value="ECO:0007669"/>
    <property type="project" value="InterPro"/>
</dbReference>
<keyword evidence="4" id="KW-1003">Cell membrane</keyword>
<dbReference type="CDD" id="cd17320">
    <property type="entry name" value="MFS_MdfA_MDR_like"/>
    <property type="match status" value="1"/>
</dbReference>
<dbReference type="Gene3D" id="1.20.1720.10">
    <property type="entry name" value="Multidrug resistance protein D"/>
    <property type="match status" value="1"/>
</dbReference>
<keyword evidence="7" id="KW-0472">Membrane</keyword>
<keyword evidence="8" id="KW-0997">Cell inner membrane</keyword>
<dbReference type="OrthoDB" id="9814303at2"/>
<dbReference type="InterPro" id="IPR004812">
    <property type="entry name" value="Efflux_drug-R_Bcr/CmlA"/>
</dbReference>
<evidence type="ECO:0000256" key="6">
    <source>
        <dbReference type="ARBA" id="ARBA00022989"/>
    </source>
</evidence>
<evidence type="ECO:0000256" key="7">
    <source>
        <dbReference type="ARBA" id="ARBA00023136"/>
    </source>
</evidence>
<dbReference type="eggNOG" id="COG2814">
    <property type="taxonomic scope" value="Bacteria"/>
</dbReference>
<dbReference type="GO" id="GO:0005886">
    <property type="term" value="C:plasma membrane"/>
    <property type="evidence" value="ECO:0007669"/>
    <property type="project" value="UniProtKB-SubCell"/>
</dbReference>
<evidence type="ECO:0000259" key="9">
    <source>
        <dbReference type="PROSITE" id="PS50850"/>
    </source>
</evidence>